<reference evidence="2" key="1">
    <citation type="submission" date="2021-05" db="EMBL/GenBank/DDBJ databases">
        <authorList>
            <person name="Pietrasiak N."/>
            <person name="Ward R."/>
            <person name="Stajich J.E."/>
            <person name="Kurbessoian T."/>
        </authorList>
    </citation>
    <scope>NUCLEOTIDE SEQUENCE</scope>
    <source>
        <strain evidence="2">GSE-TBD4-15B</strain>
    </source>
</reference>
<dbReference type="EMBL" id="JAHHHV010000086">
    <property type="protein sequence ID" value="MBW4468224.1"/>
    <property type="molecule type" value="Genomic_DNA"/>
</dbReference>
<dbReference type="Pfam" id="PF18480">
    <property type="entry name" value="DUF5615"/>
    <property type="match status" value="1"/>
</dbReference>
<evidence type="ECO:0000259" key="1">
    <source>
        <dbReference type="Pfam" id="PF18480"/>
    </source>
</evidence>
<dbReference type="AlphaFoldDB" id="A0A951U6S3"/>
<dbReference type="Proteomes" id="UP000707356">
    <property type="component" value="Unassembled WGS sequence"/>
</dbReference>
<organism evidence="2 3">
    <name type="scientific">Pegethrix bostrychoides GSE-TBD4-15B</name>
    <dbReference type="NCBI Taxonomy" id="2839662"/>
    <lineage>
        <taxon>Bacteria</taxon>
        <taxon>Bacillati</taxon>
        <taxon>Cyanobacteriota</taxon>
        <taxon>Cyanophyceae</taxon>
        <taxon>Oculatellales</taxon>
        <taxon>Oculatellaceae</taxon>
        <taxon>Pegethrix</taxon>
    </lineage>
</organism>
<feature type="domain" description="DUF5615" evidence="1">
    <location>
        <begin position="1"/>
        <end position="106"/>
    </location>
</feature>
<name>A0A951U6S3_9CYAN</name>
<proteinExistence type="predicted"/>
<reference evidence="2" key="2">
    <citation type="journal article" date="2022" name="Microbiol. Resour. Announc.">
        <title>Metagenome Sequencing to Explore Phylogenomics of Terrestrial Cyanobacteria.</title>
        <authorList>
            <person name="Ward R.D."/>
            <person name="Stajich J.E."/>
            <person name="Johansen J.R."/>
            <person name="Huntemann M."/>
            <person name="Clum A."/>
            <person name="Foster B."/>
            <person name="Foster B."/>
            <person name="Roux S."/>
            <person name="Palaniappan K."/>
            <person name="Varghese N."/>
            <person name="Mukherjee S."/>
            <person name="Reddy T.B.K."/>
            <person name="Daum C."/>
            <person name="Copeland A."/>
            <person name="Chen I.A."/>
            <person name="Ivanova N.N."/>
            <person name="Kyrpides N.C."/>
            <person name="Shapiro N."/>
            <person name="Eloe-Fadrosh E.A."/>
            <person name="Pietrasiak N."/>
        </authorList>
    </citation>
    <scope>NUCLEOTIDE SEQUENCE</scope>
    <source>
        <strain evidence="2">GSE-TBD4-15B</strain>
    </source>
</reference>
<evidence type="ECO:0000313" key="2">
    <source>
        <dbReference type="EMBL" id="MBW4468224.1"/>
    </source>
</evidence>
<evidence type="ECO:0000313" key="3">
    <source>
        <dbReference type="Proteomes" id="UP000707356"/>
    </source>
</evidence>
<dbReference type="InterPro" id="IPR041049">
    <property type="entry name" value="DUF5615"/>
</dbReference>
<accession>A0A951U6S3</accession>
<comment type="caution">
    <text evidence="2">The sequence shown here is derived from an EMBL/GenBank/DDBJ whole genome shotgun (WGS) entry which is preliminary data.</text>
</comment>
<protein>
    <submittedName>
        <fullName evidence="2">DUF5615 family PIN-like protein</fullName>
    </submittedName>
</protein>
<sequence length="116" mass="12954">MTIWVDAQLPPTLAAWLSITFDLEAAALRDLSLRDAQDIEIFEAARAENAVIMTKDSDFIDLVCRLGIPPQMLWLTCGNVTNRNLRQLLTATLPDALAQLRQGEMIIEISNRSELS</sequence>
<gene>
    <name evidence="2" type="ORF">KME07_22585</name>
</gene>